<dbReference type="NCBIfam" id="NF006920">
    <property type="entry name" value="PRK09410.1-2"/>
    <property type="match status" value="1"/>
</dbReference>
<evidence type="ECO:0000256" key="14">
    <source>
        <dbReference type="SAM" id="Phobius"/>
    </source>
</evidence>
<feature type="transmembrane region" description="Helical" evidence="14">
    <location>
        <begin position="250"/>
        <end position="271"/>
    </location>
</feature>
<evidence type="ECO:0000256" key="10">
    <source>
        <dbReference type="ARBA" id="ARBA00037387"/>
    </source>
</evidence>
<evidence type="ECO:0000256" key="2">
    <source>
        <dbReference type="ARBA" id="ARBA00011738"/>
    </source>
</evidence>
<evidence type="ECO:0000256" key="7">
    <source>
        <dbReference type="ARBA" id="ARBA00022692"/>
    </source>
</evidence>
<comment type="caution">
    <text evidence="15">The sequence shown here is derived from an EMBL/GenBank/DDBJ whole genome shotgun (WGS) entry which is preliminary data.</text>
</comment>
<evidence type="ECO:0000256" key="5">
    <source>
        <dbReference type="ARBA" id="ARBA00022597"/>
    </source>
</evidence>
<evidence type="ECO:0000256" key="13">
    <source>
        <dbReference type="ARBA" id="ARBA00042859"/>
    </source>
</evidence>
<keyword evidence="3" id="KW-0813">Transport</keyword>
<dbReference type="Proteomes" id="UP001623592">
    <property type="component" value="Unassembled WGS sequence"/>
</dbReference>
<comment type="function">
    <text evidence="10">The phosphoenolpyruvate-dependent sugar phosphotransferase system (sugar PTS), a major carbohydrate active transport system, catalyzes the phosphorylation of incoming sugar substrates concomitantly with their translocation across the cell membrane. The enzyme II UlaABC PTS system is involved in ascorbate transport.</text>
</comment>
<feature type="transmembrane region" description="Helical" evidence="14">
    <location>
        <begin position="339"/>
        <end position="359"/>
    </location>
</feature>
<feature type="transmembrane region" description="Helical" evidence="14">
    <location>
        <begin position="146"/>
        <end position="164"/>
    </location>
</feature>
<gene>
    <name evidence="15" type="ORF">ACJDT4_07400</name>
</gene>
<reference evidence="15 16" key="1">
    <citation type="submission" date="2024-11" db="EMBL/GenBank/DDBJ databases">
        <authorList>
            <person name="Heng Y.C."/>
            <person name="Lim A.C.H."/>
            <person name="Lee J.K.Y."/>
            <person name="Kittelmann S."/>
        </authorList>
    </citation>
    <scope>NUCLEOTIDE SEQUENCE [LARGE SCALE GENOMIC DNA]</scope>
    <source>
        <strain evidence="15 16">WILCCON 0114</strain>
    </source>
</reference>
<keyword evidence="9 14" id="KW-0472">Membrane</keyword>
<keyword evidence="8 14" id="KW-1133">Transmembrane helix</keyword>
<proteinExistence type="inferred from homology"/>
<evidence type="ECO:0000256" key="1">
    <source>
        <dbReference type="ARBA" id="ARBA00004651"/>
    </source>
</evidence>
<comment type="similarity">
    <text evidence="11">Belongs to the UlaA family.</text>
</comment>
<keyword evidence="4" id="KW-1003">Cell membrane</keyword>
<accession>A0ABW8TD41</accession>
<comment type="subcellular location">
    <subcellularLocation>
        <location evidence="1">Cell membrane</location>
        <topology evidence="1">Multi-pass membrane protein</topology>
    </subcellularLocation>
</comment>
<protein>
    <recommendedName>
        <fullName evidence="12">Ascorbate-specific PTS system EIIC component</fullName>
    </recommendedName>
    <alternativeName>
        <fullName evidence="13">Ascorbate-specific permease IIC component UlaA</fullName>
    </alternativeName>
</protein>
<feature type="transmembrane region" description="Helical" evidence="14">
    <location>
        <begin position="313"/>
        <end position="333"/>
    </location>
</feature>
<keyword evidence="5" id="KW-0762">Sugar transport</keyword>
<feature type="transmembrane region" description="Helical" evidence="14">
    <location>
        <begin position="366"/>
        <end position="388"/>
    </location>
</feature>
<organism evidence="15 16">
    <name type="scientific">Clostridium neuense</name>
    <dbReference type="NCBI Taxonomy" id="1728934"/>
    <lineage>
        <taxon>Bacteria</taxon>
        <taxon>Bacillati</taxon>
        <taxon>Bacillota</taxon>
        <taxon>Clostridia</taxon>
        <taxon>Eubacteriales</taxon>
        <taxon>Clostridiaceae</taxon>
        <taxon>Clostridium</taxon>
    </lineage>
</organism>
<dbReference type="InterPro" id="IPR004703">
    <property type="entry name" value="PTS_sugar-sp_permease"/>
</dbReference>
<sequence length="450" mass="47139">MINFIVSFLDQPAIVVGIMALIGLIALKKPVSKIVTGTFKTIIGFIIFQLGSTAISDNLNILGPAFQSAFHIQGVVPTNEAVIALVQKNFGTEMALIMAFGFIVNILIARFTSLKYIFLTGHHMLFMAGLLAAILSVLGFKGPELIVVASLLLGAAMVITPAMVQPFYKKVTGSDSIAMGHFNGLTYSITALVSKLVGNKEHSTEDIYVPEGLSFFKDNVISTALVMLILFVLTLHLADTTLVTKLSGGTDITVFAIMSAFRFTAGFVMVLQGVRMMLAEIVPAFKGISEKLVPNAVPALDCPVIFPFAPNAVIIGFIASLVGAIVSFLILPVVGLPVLIPGLIPAFFVGAAAGVLANAQGGLRGTVVGCFVNGLIINTIPAFLLPLLGGLGYANSTFGDSDFCLDGIVVGNIGKVFSKAGIYGLIVIIAIVFIGITIGSKAKGQKQADA</sequence>
<keyword evidence="16" id="KW-1185">Reference proteome</keyword>
<name>A0ABW8TD41_9CLOT</name>
<evidence type="ECO:0000256" key="9">
    <source>
        <dbReference type="ARBA" id="ARBA00023136"/>
    </source>
</evidence>
<evidence type="ECO:0000313" key="15">
    <source>
        <dbReference type="EMBL" id="MFL0250246.1"/>
    </source>
</evidence>
<dbReference type="EMBL" id="JBJIAA010000005">
    <property type="protein sequence ID" value="MFL0250246.1"/>
    <property type="molecule type" value="Genomic_DNA"/>
</dbReference>
<evidence type="ECO:0000313" key="16">
    <source>
        <dbReference type="Proteomes" id="UP001623592"/>
    </source>
</evidence>
<keyword evidence="7 14" id="KW-0812">Transmembrane</keyword>
<evidence type="ECO:0000256" key="4">
    <source>
        <dbReference type="ARBA" id="ARBA00022475"/>
    </source>
</evidence>
<dbReference type="NCBIfam" id="NF009553">
    <property type="entry name" value="PRK12997.1-5"/>
    <property type="match status" value="1"/>
</dbReference>
<evidence type="ECO:0000256" key="8">
    <source>
        <dbReference type="ARBA" id="ARBA00022989"/>
    </source>
</evidence>
<feature type="transmembrane region" description="Helical" evidence="14">
    <location>
        <begin position="34"/>
        <end position="55"/>
    </location>
</feature>
<dbReference type="RefSeq" id="WP_406786910.1">
    <property type="nucleotide sequence ID" value="NZ_JBJIAA010000005.1"/>
</dbReference>
<dbReference type="Pfam" id="PF03611">
    <property type="entry name" value="EIIC-GAT"/>
    <property type="match status" value="1"/>
</dbReference>
<evidence type="ECO:0000256" key="3">
    <source>
        <dbReference type="ARBA" id="ARBA00022448"/>
    </source>
</evidence>
<dbReference type="InterPro" id="IPR051562">
    <property type="entry name" value="Ascorbate-PTS_EIIC"/>
</dbReference>
<feature type="transmembrane region" description="Helical" evidence="14">
    <location>
        <begin position="220"/>
        <end position="238"/>
    </location>
</feature>
<feature type="transmembrane region" description="Helical" evidence="14">
    <location>
        <begin position="420"/>
        <end position="438"/>
    </location>
</feature>
<evidence type="ECO:0000256" key="11">
    <source>
        <dbReference type="ARBA" id="ARBA00038218"/>
    </source>
</evidence>
<evidence type="ECO:0000256" key="6">
    <source>
        <dbReference type="ARBA" id="ARBA00022683"/>
    </source>
</evidence>
<dbReference type="PANTHER" id="PTHR33843:SF4">
    <property type="entry name" value="ASCORBATE-SPECIFIC PTS SYSTEM EIIC COMPONENT"/>
    <property type="match status" value="1"/>
</dbReference>
<feature type="transmembrane region" description="Helical" evidence="14">
    <location>
        <begin position="94"/>
        <end position="112"/>
    </location>
</feature>
<keyword evidence="6" id="KW-0598">Phosphotransferase system</keyword>
<comment type="subunit">
    <text evidence="2">Homodimer.</text>
</comment>
<feature type="transmembrane region" description="Helical" evidence="14">
    <location>
        <begin position="6"/>
        <end position="27"/>
    </location>
</feature>
<evidence type="ECO:0000256" key="12">
    <source>
        <dbReference type="ARBA" id="ARBA00039702"/>
    </source>
</evidence>
<dbReference type="PANTHER" id="PTHR33843">
    <property type="entry name" value="ASCORBATE-SPECIFIC PTS SYSTEM EIIC COMPONENT"/>
    <property type="match status" value="1"/>
</dbReference>
<feature type="transmembrane region" description="Helical" evidence="14">
    <location>
        <begin position="124"/>
        <end position="140"/>
    </location>
</feature>